<keyword evidence="1" id="KW-0805">Transcription regulation</keyword>
<dbReference type="SUPFAM" id="SSF46785">
    <property type="entry name" value="Winged helix' DNA-binding domain"/>
    <property type="match status" value="1"/>
</dbReference>
<feature type="domain" description="HTH gntR-type" evidence="4">
    <location>
        <begin position="14"/>
        <end position="82"/>
    </location>
</feature>
<keyword evidence="2" id="KW-0238">DNA-binding</keyword>
<dbReference type="InterPro" id="IPR028978">
    <property type="entry name" value="Chorismate_lyase_/UTRA_dom_sf"/>
</dbReference>
<dbReference type="PANTHER" id="PTHR44846:SF1">
    <property type="entry name" value="MANNOSYL-D-GLYCERATE TRANSPORT_METABOLISM SYSTEM REPRESSOR MNGR-RELATED"/>
    <property type="match status" value="1"/>
</dbReference>
<gene>
    <name evidence="5" type="ORF">CVM52_00350</name>
</gene>
<dbReference type="InterPro" id="IPR050679">
    <property type="entry name" value="Bact_HTH_transcr_reg"/>
</dbReference>
<sequence length="259" mass="28891">MGKGSKALRRKSDLPRYARIQSELQSRISGGTYPVGALMPTELELAEEFDTSRFTVRAALQNLTQEGFVERRQGMGTRVVSANPQVGYSQSFDSLQALFQIAIDTYMVILADAPVVLDEALARVIGGDAGKVEAGERWIRVDGVRWTAPGGRPLCYIQCYVPERFAELVPEFAEQNGPFFDLLERKSGETIMEAQQEIRAVPMPAEMARAIGLKPGAQALQLSRRYITARGILIASLNWHPAEQMVYRTRVRRRATKDD</sequence>
<dbReference type="Pfam" id="PF00392">
    <property type="entry name" value="GntR"/>
    <property type="match status" value="1"/>
</dbReference>
<evidence type="ECO:0000313" key="5">
    <source>
        <dbReference type="EMBL" id="PJE38612.1"/>
    </source>
</evidence>
<keyword evidence="3" id="KW-0804">Transcription</keyword>
<dbReference type="PROSITE" id="PS50949">
    <property type="entry name" value="HTH_GNTR"/>
    <property type="match status" value="1"/>
</dbReference>
<dbReference type="GO" id="GO:0045892">
    <property type="term" value="P:negative regulation of DNA-templated transcription"/>
    <property type="evidence" value="ECO:0007669"/>
    <property type="project" value="TreeGrafter"/>
</dbReference>
<evidence type="ECO:0000313" key="6">
    <source>
        <dbReference type="Proteomes" id="UP000231553"/>
    </source>
</evidence>
<dbReference type="InterPro" id="IPR011663">
    <property type="entry name" value="UTRA"/>
</dbReference>
<dbReference type="FunFam" id="1.10.10.10:FF:000079">
    <property type="entry name" value="GntR family transcriptional regulator"/>
    <property type="match status" value="1"/>
</dbReference>
<dbReference type="RefSeq" id="WP_100160741.1">
    <property type="nucleotide sequence ID" value="NZ_PGTB01000001.1"/>
</dbReference>
<evidence type="ECO:0000256" key="1">
    <source>
        <dbReference type="ARBA" id="ARBA00023015"/>
    </source>
</evidence>
<dbReference type="InterPro" id="IPR000524">
    <property type="entry name" value="Tscrpt_reg_HTH_GntR"/>
</dbReference>
<name>A0A2M8J761_9RHOB</name>
<comment type="caution">
    <text evidence="5">The sequence shown here is derived from an EMBL/GenBank/DDBJ whole genome shotgun (WGS) entry which is preliminary data.</text>
</comment>
<dbReference type="PRINTS" id="PR00035">
    <property type="entry name" value="HTHGNTR"/>
</dbReference>
<dbReference type="OrthoDB" id="9808698at2"/>
<dbReference type="InterPro" id="IPR036388">
    <property type="entry name" value="WH-like_DNA-bd_sf"/>
</dbReference>
<dbReference type="PANTHER" id="PTHR44846">
    <property type="entry name" value="MANNOSYL-D-GLYCERATE TRANSPORT/METABOLISM SYSTEM REPRESSOR MNGR-RELATED"/>
    <property type="match status" value="1"/>
</dbReference>
<dbReference type="InterPro" id="IPR036390">
    <property type="entry name" value="WH_DNA-bd_sf"/>
</dbReference>
<dbReference type="SMART" id="SM00345">
    <property type="entry name" value="HTH_GNTR"/>
    <property type="match status" value="1"/>
</dbReference>
<dbReference type="Proteomes" id="UP000231553">
    <property type="component" value="Unassembled WGS sequence"/>
</dbReference>
<evidence type="ECO:0000256" key="3">
    <source>
        <dbReference type="ARBA" id="ARBA00023163"/>
    </source>
</evidence>
<dbReference type="GO" id="GO:0003677">
    <property type="term" value="F:DNA binding"/>
    <property type="evidence" value="ECO:0007669"/>
    <property type="project" value="UniProtKB-KW"/>
</dbReference>
<reference evidence="5 6" key="1">
    <citation type="journal article" date="2018" name="Int. J. Syst. Evol. Microbiol.">
        <title>Pseudooceanicola lipolyticus sp. nov., a marine alphaproteobacterium, reclassification of Oceanicola flagellatus as Pseudooceanicola flagellatus comb. nov. and emended description of the genus Pseudooceanicola.</title>
        <authorList>
            <person name="Huang M.-M."/>
            <person name="Guo L.-L."/>
            <person name="Wu Y.-H."/>
            <person name="Lai Q.-L."/>
            <person name="Shao Z.-Z."/>
            <person name="Wang C.-S."/>
            <person name="Wu M."/>
            <person name="Xu X.-W."/>
        </authorList>
    </citation>
    <scope>NUCLEOTIDE SEQUENCE [LARGE SCALE GENOMIC DNA]</scope>
    <source>
        <strain evidence="5 6">157</strain>
    </source>
</reference>
<dbReference type="Gene3D" id="1.10.10.10">
    <property type="entry name" value="Winged helix-like DNA-binding domain superfamily/Winged helix DNA-binding domain"/>
    <property type="match status" value="1"/>
</dbReference>
<dbReference type="SMART" id="SM00866">
    <property type="entry name" value="UTRA"/>
    <property type="match status" value="1"/>
</dbReference>
<evidence type="ECO:0000256" key="2">
    <source>
        <dbReference type="ARBA" id="ARBA00023125"/>
    </source>
</evidence>
<dbReference type="CDD" id="cd07377">
    <property type="entry name" value="WHTH_GntR"/>
    <property type="match status" value="1"/>
</dbReference>
<dbReference type="Pfam" id="PF07702">
    <property type="entry name" value="UTRA"/>
    <property type="match status" value="1"/>
</dbReference>
<accession>A0A2M8J761</accession>
<dbReference type="SUPFAM" id="SSF64288">
    <property type="entry name" value="Chorismate lyase-like"/>
    <property type="match status" value="1"/>
</dbReference>
<protein>
    <submittedName>
        <fullName evidence="5">GntR family transcriptional regulator</fullName>
    </submittedName>
</protein>
<keyword evidence="6" id="KW-1185">Reference proteome</keyword>
<dbReference type="GO" id="GO:0003700">
    <property type="term" value="F:DNA-binding transcription factor activity"/>
    <property type="evidence" value="ECO:0007669"/>
    <property type="project" value="InterPro"/>
</dbReference>
<proteinExistence type="predicted"/>
<evidence type="ECO:0000259" key="4">
    <source>
        <dbReference type="PROSITE" id="PS50949"/>
    </source>
</evidence>
<dbReference type="AlphaFoldDB" id="A0A2M8J761"/>
<dbReference type="EMBL" id="PGTB01000001">
    <property type="protein sequence ID" value="PJE38612.1"/>
    <property type="molecule type" value="Genomic_DNA"/>
</dbReference>
<organism evidence="5 6">
    <name type="scientific">Pseudooceanicola lipolyticus</name>
    <dbReference type="NCBI Taxonomy" id="2029104"/>
    <lineage>
        <taxon>Bacteria</taxon>
        <taxon>Pseudomonadati</taxon>
        <taxon>Pseudomonadota</taxon>
        <taxon>Alphaproteobacteria</taxon>
        <taxon>Rhodobacterales</taxon>
        <taxon>Paracoccaceae</taxon>
        <taxon>Pseudooceanicola</taxon>
    </lineage>
</organism>
<dbReference type="Gene3D" id="3.40.1410.10">
    <property type="entry name" value="Chorismate lyase-like"/>
    <property type="match status" value="1"/>
</dbReference>